<accession>A0ACB9A6W9</accession>
<organism evidence="1 2">
    <name type="scientific">Smallanthus sonchifolius</name>
    <dbReference type="NCBI Taxonomy" id="185202"/>
    <lineage>
        <taxon>Eukaryota</taxon>
        <taxon>Viridiplantae</taxon>
        <taxon>Streptophyta</taxon>
        <taxon>Embryophyta</taxon>
        <taxon>Tracheophyta</taxon>
        <taxon>Spermatophyta</taxon>
        <taxon>Magnoliopsida</taxon>
        <taxon>eudicotyledons</taxon>
        <taxon>Gunneridae</taxon>
        <taxon>Pentapetalae</taxon>
        <taxon>asterids</taxon>
        <taxon>campanulids</taxon>
        <taxon>Asterales</taxon>
        <taxon>Asteraceae</taxon>
        <taxon>Asteroideae</taxon>
        <taxon>Heliantheae alliance</taxon>
        <taxon>Millerieae</taxon>
        <taxon>Smallanthus</taxon>
    </lineage>
</organism>
<comment type="caution">
    <text evidence="1">The sequence shown here is derived from an EMBL/GenBank/DDBJ whole genome shotgun (WGS) entry which is preliminary data.</text>
</comment>
<evidence type="ECO:0000313" key="1">
    <source>
        <dbReference type="EMBL" id="KAI3705108.1"/>
    </source>
</evidence>
<dbReference type="Proteomes" id="UP001056120">
    <property type="component" value="Linkage Group LG25"/>
</dbReference>
<sequence>MNSRVQVKKHEVQGHNAWALMPQDPRVDKLTVFDQEPTLIISSGPTFQKLLANSWIRISEPILRLTSRHVDRHQRDHQRGTPPEIDTPPLLIRMLQFRALY</sequence>
<dbReference type="EMBL" id="CM042042">
    <property type="protein sequence ID" value="KAI3705108.1"/>
    <property type="molecule type" value="Genomic_DNA"/>
</dbReference>
<evidence type="ECO:0000313" key="2">
    <source>
        <dbReference type="Proteomes" id="UP001056120"/>
    </source>
</evidence>
<proteinExistence type="predicted"/>
<reference evidence="1 2" key="2">
    <citation type="journal article" date="2022" name="Mol. Ecol. Resour.">
        <title>The genomes of chicory, endive, great burdock and yacon provide insights into Asteraceae paleo-polyploidization history and plant inulin production.</title>
        <authorList>
            <person name="Fan W."/>
            <person name="Wang S."/>
            <person name="Wang H."/>
            <person name="Wang A."/>
            <person name="Jiang F."/>
            <person name="Liu H."/>
            <person name="Zhao H."/>
            <person name="Xu D."/>
            <person name="Zhang Y."/>
        </authorList>
    </citation>
    <scope>NUCLEOTIDE SEQUENCE [LARGE SCALE GENOMIC DNA]</scope>
    <source>
        <strain evidence="2">cv. Yunnan</strain>
        <tissue evidence="1">Leaves</tissue>
    </source>
</reference>
<keyword evidence="2" id="KW-1185">Reference proteome</keyword>
<name>A0ACB9A6W9_9ASTR</name>
<reference evidence="2" key="1">
    <citation type="journal article" date="2022" name="Mol. Ecol. Resour.">
        <title>The genomes of chicory, endive, great burdock and yacon provide insights into Asteraceae palaeo-polyploidization history and plant inulin production.</title>
        <authorList>
            <person name="Fan W."/>
            <person name="Wang S."/>
            <person name="Wang H."/>
            <person name="Wang A."/>
            <person name="Jiang F."/>
            <person name="Liu H."/>
            <person name="Zhao H."/>
            <person name="Xu D."/>
            <person name="Zhang Y."/>
        </authorList>
    </citation>
    <scope>NUCLEOTIDE SEQUENCE [LARGE SCALE GENOMIC DNA]</scope>
    <source>
        <strain evidence="2">cv. Yunnan</strain>
    </source>
</reference>
<protein>
    <submittedName>
        <fullName evidence="1">Uncharacterized protein</fullName>
    </submittedName>
</protein>
<gene>
    <name evidence="1" type="ORF">L1987_75340</name>
</gene>